<dbReference type="InterPro" id="IPR036612">
    <property type="entry name" value="KH_dom_type_1_sf"/>
</dbReference>
<reference evidence="3" key="1">
    <citation type="submission" date="2021-02" db="EMBL/GenBank/DDBJ databases">
        <authorList>
            <person name="Nowell W R."/>
        </authorList>
    </citation>
    <scope>NUCLEOTIDE SEQUENCE</scope>
</reference>
<evidence type="ECO:0000313" key="4">
    <source>
        <dbReference type="Proteomes" id="UP000681967"/>
    </source>
</evidence>
<evidence type="ECO:0000256" key="1">
    <source>
        <dbReference type="PROSITE-ProRule" id="PRU00117"/>
    </source>
</evidence>
<protein>
    <recommendedName>
        <fullName evidence="2">K Homology domain-containing protein</fullName>
    </recommendedName>
</protein>
<keyword evidence="1" id="KW-0694">RNA-binding</keyword>
<feature type="domain" description="K Homology" evidence="2">
    <location>
        <begin position="72"/>
        <end position="125"/>
    </location>
</feature>
<comment type="caution">
    <text evidence="3">The sequence shown here is derived from an EMBL/GenBank/DDBJ whole genome shotgun (WGS) entry which is preliminary data.</text>
</comment>
<dbReference type="InterPro" id="IPR004088">
    <property type="entry name" value="KH_dom_type_1"/>
</dbReference>
<accession>A0A8S3FF32</accession>
<feature type="non-terminal residue" evidence="3">
    <location>
        <position position="1"/>
    </location>
</feature>
<proteinExistence type="predicted"/>
<dbReference type="AlphaFoldDB" id="A0A8S3FF32"/>
<evidence type="ECO:0000313" key="3">
    <source>
        <dbReference type="EMBL" id="CAF5121565.1"/>
    </source>
</evidence>
<dbReference type="Proteomes" id="UP000681967">
    <property type="component" value="Unassembled WGS sequence"/>
</dbReference>
<dbReference type="GO" id="GO:0003723">
    <property type="term" value="F:RNA binding"/>
    <property type="evidence" value="ECO:0007669"/>
    <property type="project" value="UniProtKB-UniRule"/>
</dbReference>
<dbReference type="Pfam" id="PF00013">
    <property type="entry name" value="KH_1"/>
    <property type="match status" value="2"/>
</dbReference>
<dbReference type="Gene3D" id="3.30.1370.10">
    <property type="entry name" value="K Homology domain, type 1"/>
    <property type="match status" value="2"/>
</dbReference>
<name>A0A8S3FF32_9BILA</name>
<feature type="non-terminal residue" evidence="3">
    <location>
        <position position="128"/>
    </location>
</feature>
<dbReference type="SUPFAM" id="SSF54791">
    <property type="entry name" value="Eukaryotic type KH-domain (KH-domain type I)"/>
    <property type="match status" value="2"/>
</dbReference>
<organism evidence="3 4">
    <name type="scientific">Rotaria magnacalcarata</name>
    <dbReference type="NCBI Taxonomy" id="392030"/>
    <lineage>
        <taxon>Eukaryota</taxon>
        <taxon>Metazoa</taxon>
        <taxon>Spiralia</taxon>
        <taxon>Gnathifera</taxon>
        <taxon>Rotifera</taxon>
        <taxon>Eurotatoria</taxon>
        <taxon>Bdelloidea</taxon>
        <taxon>Philodinida</taxon>
        <taxon>Philodinidae</taxon>
        <taxon>Rotaria</taxon>
    </lineage>
</organism>
<feature type="domain" description="K Homology" evidence="2">
    <location>
        <begin position="2"/>
        <end position="71"/>
    </location>
</feature>
<dbReference type="EMBL" id="CAJOBH010244851">
    <property type="protein sequence ID" value="CAF5121565.1"/>
    <property type="molecule type" value="Genomic_DNA"/>
</dbReference>
<sequence length="128" mass="14583">ANERTTDLTIDPQYYPQIIGAKGKNLEEVRSKFHNIQITFPEANGKSDKVKIHGDKDEVEKCSKILQQKIKDLYSTEIDVPKRLYPMLIGKGGANIQRLREKIPDVRIDIPAIDDNKDSTHIRLSGKK</sequence>
<dbReference type="InterPro" id="IPR004087">
    <property type="entry name" value="KH_dom"/>
</dbReference>
<dbReference type="PROSITE" id="PS50084">
    <property type="entry name" value="KH_TYPE_1"/>
    <property type="match status" value="2"/>
</dbReference>
<gene>
    <name evidence="3" type="ORF">BYL167_LOCUS67147</name>
</gene>
<dbReference type="SMART" id="SM00322">
    <property type="entry name" value="KH"/>
    <property type="match status" value="2"/>
</dbReference>
<evidence type="ECO:0000259" key="2">
    <source>
        <dbReference type="SMART" id="SM00322"/>
    </source>
</evidence>